<comment type="caution">
    <text evidence="2">The sequence shown here is derived from an EMBL/GenBank/DDBJ whole genome shotgun (WGS) entry which is preliminary data.</text>
</comment>
<evidence type="ECO:0000313" key="2">
    <source>
        <dbReference type="EMBL" id="TVT39590.1"/>
    </source>
</evidence>
<evidence type="ECO:0000256" key="1">
    <source>
        <dbReference type="SAM" id="Phobius"/>
    </source>
</evidence>
<keyword evidence="1" id="KW-1133">Transmembrane helix</keyword>
<keyword evidence="1" id="KW-0472">Membrane</keyword>
<evidence type="ECO:0000313" key="3">
    <source>
        <dbReference type="Proteomes" id="UP000317624"/>
    </source>
</evidence>
<feature type="transmembrane region" description="Helical" evidence="1">
    <location>
        <begin position="183"/>
        <end position="204"/>
    </location>
</feature>
<sequence>MTPLTLRPGKGAKLLLCSLAGLVAGAVLLRVGRWVVGPWAPYAGLLTGAVLVLVGAISYGIYWQQQPAGRPVDMPILAFWHGLLRYAVAFDLALIGWQKIFNLQFFVPLGMLDLPFRSFSGEDLTWAYFGYSYPYRCIIGALQIGGALLLLFHRTRLLGVLTLLPVMVNILLIDYFYRLPTGVFWQALIHLAGLLYLLGLDYELLVTVFLRTPPHLPRLAIRRPLVRTLLRLSVLYGPLLLLSVHEFPDTYPQLTGKYAVRNIQFDGQRLAARSCQDSVLTTVYLDIDHDCVFEFNDTKRRLFGNYTYEGQQLRVVWRRPTPRPDTLIATLTPTATPGNLRVAGYLGQQAVRFTLVKTAL</sequence>
<dbReference type="AlphaFoldDB" id="A0A558BSU1"/>
<dbReference type="OrthoDB" id="654744at2"/>
<gene>
    <name evidence="2" type="ORF">FNT36_18280</name>
</gene>
<accession>A0A558BSU1</accession>
<dbReference type="RefSeq" id="WP_144850606.1">
    <property type="nucleotide sequence ID" value="NZ_VMRJ01000004.1"/>
</dbReference>
<feature type="transmembrane region" description="Helical" evidence="1">
    <location>
        <begin position="133"/>
        <end position="152"/>
    </location>
</feature>
<name>A0A558BSU1_9BACT</name>
<proteinExistence type="predicted"/>
<dbReference type="Proteomes" id="UP000317624">
    <property type="component" value="Unassembled WGS sequence"/>
</dbReference>
<keyword evidence="1" id="KW-0812">Transmembrane</keyword>
<protein>
    <submittedName>
        <fullName evidence="2">Uncharacterized protein</fullName>
    </submittedName>
</protein>
<organism evidence="2 3">
    <name type="scientific">Hymenobacter setariae</name>
    <dbReference type="NCBI Taxonomy" id="2594794"/>
    <lineage>
        <taxon>Bacteria</taxon>
        <taxon>Pseudomonadati</taxon>
        <taxon>Bacteroidota</taxon>
        <taxon>Cytophagia</taxon>
        <taxon>Cytophagales</taxon>
        <taxon>Hymenobacteraceae</taxon>
        <taxon>Hymenobacter</taxon>
    </lineage>
</organism>
<feature type="transmembrane region" description="Helical" evidence="1">
    <location>
        <begin position="157"/>
        <end position="177"/>
    </location>
</feature>
<reference evidence="2 3" key="1">
    <citation type="submission" date="2019-07" db="EMBL/GenBank/DDBJ databases">
        <title>Hymenobacter sp. straun FUR1 Genome sequencing and assembly.</title>
        <authorList>
            <person name="Chhetri G."/>
        </authorList>
    </citation>
    <scope>NUCLEOTIDE SEQUENCE [LARGE SCALE GENOMIC DNA]</scope>
    <source>
        <strain evidence="2 3">Fur1</strain>
    </source>
</reference>
<keyword evidence="3" id="KW-1185">Reference proteome</keyword>
<dbReference type="EMBL" id="VMRJ01000004">
    <property type="protein sequence ID" value="TVT39590.1"/>
    <property type="molecule type" value="Genomic_DNA"/>
</dbReference>
<feature type="transmembrane region" description="Helical" evidence="1">
    <location>
        <begin position="83"/>
        <end position="101"/>
    </location>
</feature>
<feature type="transmembrane region" description="Helical" evidence="1">
    <location>
        <begin position="39"/>
        <end position="62"/>
    </location>
</feature>